<comment type="similarity">
    <text evidence="2">Belongs to the RmuC family.</text>
</comment>
<keyword evidence="3" id="KW-0175">Coiled coil</keyword>
<feature type="region of interest" description="Disordered" evidence="5">
    <location>
        <begin position="158"/>
        <end position="189"/>
    </location>
</feature>
<feature type="compositionally biased region" description="Basic and acidic residues" evidence="5">
    <location>
        <begin position="220"/>
        <end position="249"/>
    </location>
</feature>
<dbReference type="PANTHER" id="PTHR30563:SF0">
    <property type="entry name" value="DNA RECOMBINATION PROTEIN RMUC"/>
    <property type="match status" value="1"/>
</dbReference>
<organism evidence="7 8">
    <name type="scientific">Hallerella porci</name>
    <dbReference type="NCBI Taxonomy" id="1945871"/>
    <lineage>
        <taxon>Bacteria</taxon>
        <taxon>Pseudomonadati</taxon>
        <taxon>Fibrobacterota</taxon>
        <taxon>Fibrobacteria</taxon>
        <taxon>Fibrobacterales</taxon>
        <taxon>Fibrobacteraceae</taxon>
        <taxon>Hallerella</taxon>
    </lineage>
</organism>
<evidence type="ECO:0000313" key="8">
    <source>
        <dbReference type="Proteomes" id="UP000245523"/>
    </source>
</evidence>
<dbReference type="Proteomes" id="UP000245523">
    <property type="component" value="Unassembled WGS sequence"/>
</dbReference>
<dbReference type="RefSeq" id="WP_109587683.1">
    <property type="nucleotide sequence ID" value="NZ_QGHD01000025.1"/>
</dbReference>
<feature type="region of interest" description="Disordered" evidence="5">
    <location>
        <begin position="581"/>
        <end position="605"/>
    </location>
</feature>
<feature type="region of interest" description="Disordered" evidence="5">
    <location>
        <begin position="114"/>
        <end position="133"/>
    </location>
</feature>
<sequence>MEIILFLVGMILGAGILFFVLRLQVQLKQKQLQDALNAANDLRTSLESVRAEVATAKEERQTIFEQRESDRKKFESDRENFENERREFLAKKESEIQELRKNYETLQESARAELDNAKKNAENQRESDREKFAKERNELLAKKDSEIKELNEKYEKLQESAKAELDNAKKNAENQRESDREKFEKERNEFLAKKDSEIKELNEKYEKLQESAKVELERVKKSAAEDLKAERDHFEERVKKEREHEEQNRKTAAAEFSKISEELLKSRSQEFLGTNLKQMENILNPLKEKIKTFEEQVQKNYKDENDKRIQLSTRIEELLKTTNSVSEQANQLANALKAPKSQGNWGEMLLETILENSGLHKGLQYEMQVRIKDDSGKTNIPDAVVRLPGKRQIIIDSKVSLTAYNEFSANDQDKTAQEKALKNHLESVRKHIDELAAKHYEDKLENSADFTMMFVPIEPAYLLAVQSDPELWKDAYKKHVILVSPTTLIACLKLFADLWRHEEQNRNALKIAEQGKSLLEKFTGFLNTFESVGVNLNRAKESFEKAKGQLMTGRGNVISQCASLKQLGVKANKEIPESFQNFDNNSLENEAEIGVPDEKGDEKPL</sequence>
<proteinExistence type="inferred from homology"/>
<keyword evidence="6" id="KW-0812">Transmembrane</keyword>
<evidence type="ECO:0000256" key="5">
    <source>
        <dbReference type="SAM" id="MobiDB-lite"/>
    </source>
</evidence>
<keyword evidence="6" id="KW-0472">Membrane</keyword>
<evidence type="ECO:0000313" key="7">
    <source>
        <dbReference type="EMBL" id="PWK93846.1"/>
    </source>
</evidence>
<keyword evidence="6" id="KW-1133">Transmembrane helix</keyword>
<evidence type="ECO:0000256" key="6">
    <source>
        <dbReference type="SAM" id="Phobius"/>
    </source>
</evidence>
<evidence type="ECO:0000256" key="4">
    <source>
        <dbReference type="ARBA" id="ARBA00023172"/>
    </source>
</evidence>
<dbReference type="InterPro" id="IPR003798">
    <property type="entry name" value="DNA_recombination_RmuC"/>
</dbReference>
<feature type="transmembrane region" description="Helical" evidence="6">
    <location>
        <begin position="6"/>
        <end position="23"/>
    </location>
</feature>
<reference evidence="7 8" key="1">
    <citation type="submission" date="2018-05" db="EMBL/GenBank/DDBJ databases">
        <title>Animal gut microbial communities from fecal samples from Wisconsin, USA.</title>
        <authorList>
            <person name="Neumann A."/>
        </authorList>
    </citation>
    <scope>NUCLEOTIDE SEQUENCE [LARGE SCALE GENOMIC DNA]</scope>
    <source>
        <strain evidence="7 8">UWS4</strain>
    </source>
</reference>
<keyword evidence="4" id="KW-0233">DNA recombination</keyword>
<dbReference type="EMBL" id="QGHD01000025">
    <property type="protein sequence ID" value="PWK93846.1"/>
    <property type="molecule type" value="Genomic_DNA"/>
</dbReference>
<dbReference type="Pfam" id="PF02646">
    <property type="entry name" value="RmuC"/>
    <property type="match status" value="1"/>
</dbReference>
<name>A0ABX5LKC9_9BACT</name>
<evidence type="ECO:0000256" key="2">
    <source>
        <dbReference type="ARBA" id="ARBA00009840"/>
    </source>
</evidence>
<dbReference type="PANTHER" id="PTHR30563">
    <property type="entry name" value="DNA RECOMBINATION PROTEIN RMUC"/>
    <property type="match status" value="1"/>
</dbReference>
<feature type="compositionally biased region" description="Basic and acidic residues" evidence="5">
    <location>
        <begin position="596"/>
        <end position="605"/>
    </location>
</feature>
<gene>
    <name evidence="7" type="ORF">B0H50_12539</name>
</gene>
<comment type="caution">
    <text evidence="7">The sequence shown here is derived from an EMBL/GenBank/DDBJ whole genome shotgun (WGS) entry which is preliminary data.</text>
</comment>
<feature type="region of interest" description="Disordered" evidence="5">
    <location>
        <begin position="220"/>
        <end position="254"/>
    </location>
</feature>
<evidence type="ECO:0000256" key="3">
    <source>
        <dbReference type="ARBA" id="ARBA00023054"/>
    </source>
</evidence>
<protein>
    <submittedName>
        <fullName evidence="7">DNA recombination protein RmuC</fullName>
    </submittedName>
</protein>
<accession>A0ABX5LKC9</accession>
<evidence type="ECO:0000256" key="1">
    <source>
        <dbReference type="ARBA" id="ARBA00003416"/>
    </source>
</evidence>
<comment type="function">
    <text evidence="1">Involved in DNA recombination.</text>
</comment>
<keyword evidence="8" id="KW-1185">Reference proteome</keyword>